<sequence>MNNPGMKTTFFPSEGFIQSDIRRSIVALSGINSFIKGGSPEQICHVPRLPLGIYIVNKLT</sequence>
<name>A0A518VDL1_BRELA</name>
<organism evidence="1 2">
    <name type="scientific">Brevibacillus laterosporus</name>
    <name type="common">Bacillus laterosporus</name>
    <dbReference type="NCBI Taxonomy" id="1465"/>
    <lineage>
        <taxon>Bacteria</taxon>
        <taxon>Bacillati</taxon>
        <taxon>Bacillota</taxon>
        <taxon>Bacilli</taxon>
        <taxon>Bacillales</taxon>
        <taxon>Paenibacillaceae</taxon>
        <taxon>Brevibacillus</taxon>
    </lineage>
</organism>
<keyword evidence="2" id="KW-1185">Reference proteome</keyword>
<gene>
    <name evidence="1" type="ORF">EEL30_23930</name>
</gene>
<dbReference type="EMBL" id="CP033464">
    <property type="protein sequence ID" value="QDX95072.1"/>
    <property type="molecule type" value="Genomic_DNA"/>
</dbReference>
<protein>
    <submittedName>
        <fullName evidence="1">Uncharacterized protein</fullName>
    </submittedName>
</protein>
<proteinExistence type="predicted"/>
<accession>A0A518VDL1</accession>
<evidence type="ECO:0000313" key="1">
    <source>
        <dbReference type="EMBL" id="QDX95072.1"/>
    </source>
</evidence>
<evidence type="ECO:0000313" key="2">
    <source>
        <dbReference type="Proteomes" id="UP000319432"/>
    </source>
</evidence>
<dbReference type="Proteomes" id="UP000319432">
    <property type="component" value="Chromosome"/>
</dbReference>
<reference evidence="1 2" key="1">
    <citation type="submission" date="2018-11" db="EMBL/GenBank/DDBJ databases">
        <title>Phylogenetic determinants of toxin gene distribution in genomes of Brevibacillus laterosporus.</title>
        <authorList>
            <person name="Glare T.R."/>
            <person name="Durrant A."/>
            <person name="Berry C."/>
            <person name="Palma L."/>
            <person name="Ormskirk M."/>
            <person name="Cox M.O."/>
        </authorList>
    </citation>
    <scope>NUCLEOTIDE SEQUENCE [LARGE SCALE GENOMIC DNA]</scope>
    <source>
        <strain evidence="1 2">1821L</strain>
    </source>
</reference>
<dbReference type="AlphaFoldDB" id="A0A518VDL1"/>